<sequence length="217" mass="22212">MPTANRLRKPGWRDTRLLIGLVLVLASVAMGSYVVSRADDRVPVFAAGKPLVPGQPLSEDDLVRVDVQLGSQDARYVSATSGLPADRFVLREVPAGELVPLSAVGGRDQVDVQPLTLSVDAGSAATLRVGTRVDVYVNPVDRGSSGGTRSYRGPELALSGVSVAGVADSSGSLGSSGGDRAIQVMAPTDRIKGIIGDVDAGARITVVPVVSADGKAG</sequence>
<evidence type="ECO:0000313" key="1">
    <source>
        <dbReference type="EMBL" id="NNM46316.1"/>
    </source>
</evidence>
<proteinExistence type="predicted"/>
<reference evidence="1 2" key="1">
    <citation type="submission" date="2020-04" db="EMBL/GenBank/DDBJ databases">
        <title>Knoellia sp. isolate from air conditioner.</title>
        <authorList>
            <person name="Chea S."/>
            <person name="Kim D.-U."/>
        </authorList>
    </citation>
    <scope>NUCLEOTIDE SEQUENCE [LARGE SCALE GENOMIC DNA]</scope>
    <source>
        <strain evidence="1 2">DB2414S</strain>
    </source>
</reference>
<dbReference type="EMBL" id="JABEPQ010000002">
    <property type="protein sequence ID" value="NNM46316.1"/>
    <property type="molecule type" value="Genomic_DNA"/>
</dbReference>
<evidence type="ECO:0000313" key="2">
    <source>
        <dbReference type="Proteomes" id="UP000588586"/>
    </source>
</evidence>
<keyword evidence="2" id="KW-1185">Reference proteome</keyword>
<evidence type="ECO:0008006" key="3">
    <source>
        <dbReference type="Google" id="ProtNLM"/>
    </source>
</evidence>
<name>A0A849H993_9MICO</name>
<dbReference type="Proteomes" id="UP000588586">
    <property type="component" value="Unassembled WGS sequence"/>
</dbReference>
<gene>
    <name evidence="1" type="ORF">HJG52_09895</name>
</gene>
<organism evidence="1 2">
    <name type="scientific">Knoellia koreensis</name>
    <dbReference type="NCBI Taxonomy" id="2730921"/>
    <lineage>
        <taxon>Bacteria</taxon>
        <taxon>Bacillati</taxon>
        <taxon>Actinomycetota</taxon>
        <taxon>Actinomycetes</taxon>
        <taxon>Micrococcales</taxon>
        <taxon>Intrasporangiaceae</taxon>
        <taxon>Knoellia</taxon>
    </lineage>
</organism>
<protein>
    <recommendedName>
        <fullName evidence="3">SAF domain-containing protein</fullName>
    </recommendedName>
</protein>
<dbReference type="AlphaFoldDB" id="A0A849H993"/>
<accession>A0A849H993</accession>
<comment type="caution">
    <text evidence="1">The sequence shown here is derived from an EMBL/GenBank/DDBJ whole genome shotgun (WGS) entry which is preliminary data.</text>
</comment>